<keyword evidence="2" id="KW-1185">Reference proteome</keyword>
<evidence type="ECO:0000313" key="2">
    <source>
        <dbReference type="Proteomes" id="UP000460290"/>
    </source>
</evidence>
<dbReference type="Proteomes" id="UP000460290">
    <property type="component" value="Unassembled WGS sequence"/>
</dbReference>
<organism evidence="1 2">
    <name type="scientific">Pontixanthobacter aestiaquae</name>
    <dbReference type="NCBI Taxonomy" id="1509367"/>
    <lineage>
        <taxon>Bacteria</taxon>
        <taxon>Pseudomonadati</taxon>
        <taxon>Pseudomonadota</taxon>
        <taxon>Alphaproteobacteria</taxon>
        <taxon>Sphingomonadales</taxon>
        <taxon>Erythrobacteraceae</taxon>
        <taxon>Pontixanthobacter</taxon>
    </lineage>
</organism>
<evidence type="ECO:0000313" key="1">
    <source>
        <dbReference type="EMBL" id="MXO82469.1"/>
    </source>
</evidence>
<dbReference type="AlphaFoldDB" id="A0A844Z9A1"/>
<protein>
    <recommendedName>
        <fullName evidence="3">Beta-lactamase</fullName>
    </recommendedName>
</protein>
<evidence type="ECO:0008006" key="3">
    <source>
        <dbReference type="Google" id="ProtNLM"/>
    </source>
</evidence>
<sequence>MILFGAYLFGTSPVQAQTASNAAIECRENSAMAACVAKAEAMIAKRQFRQAADYLQPACERGSVPACDALWPILLEDKYGLNDSARFYSVFGKSCQAGAMATCDNGSLVASGGFVGEWSGSYVDYRRIRAFAEPGCAQNLVNSCYGMTLLLLTPDSPSYQLDKGLQFARKACDLGLLLACTAGSDVINTLDNFEAAKRSADLYAMNKKACDARQTVYCAGLANIGTMASRVGQQGAVNAWHMFMVDQGISSGDWGASVSYAVNEARSPAATRYAVESAAAAGRMRDLGQNDLYSVQNFYSGTKAGRLASSELSRRANQRAAASAASSSTGVLPCNSECQRQIFIKDNTPLRCYVKDGRRICNK</sequence>
<comment type="caution">
    <text evidence="1">The sequence shown here is derived from an EMBL/GenBank/DDBJ whole genome shotgun (WGS) entry which is preliminary data.</text>
</comment>
<name>A0A844Z9A1_9SPHN</name>
<reference evidence="1 2" key="1">
    <citation type="submission" date="2019-12" db="EMBL/GenBank/DDBJ databases">
        <title>Genomic-based taxomic classification of the family Erythrobacteraceae.</title>
        <authorList>
            <person name="Xu L."/>
        </authorList>
    </citation>
    <scope>NUCLEOTIDE SEQUENCE [LARGE SCALE GENOMIC DNA]</scope>
    <source>
        <strain evidence="1 2">KCTC 42006</strain>
    </source>
</reference>
<gene>
    <name evidence="1" type="ORF">GRI35_03650</name>
</gene>
<dbReference type="EMBL" id="WTYZ01000001">
    <property type="protein sequence ID" value="MXO82469.1"/>
    <property type="molecule type" value="Genomic_DNA"/>
</dbReference>
<proteinExistence type="predicted"/>
<dbReference type="Gene3D" id="1.25.40.10">
    <property type="entry name" value="Tetratricopeptide repeat domain"/>
    <property type="match status" value="1"/>
</dbReference>
<dbReference type="InterPro" id="IPR011990">
    <property type="entry name" value="TPR-like_helical_dom_sf"/>
</dbReference>
<accession>A0A844Z9A1</accession>
<dbReference type="SUPFAM" id="SSF81901">
    <property type="entry name" value="HCP-like"/>
    <property type="match status" value="1"/>
</dbReference>
<dbReference type="OrthoDB" id="7498000at2"/>
<dbReference type="RefSeq" id="WP_160612915.1">
    <property type="nucleotide sequence ID" value="NZ_JAUFQM010000001.1"/>
</dbReference>